<dbReference type="PANTHER" id="PTHR10572:SF24">
    <property type="entry name" value="3-HYDROXY-3-METHYLGLUTARYL-COENZYME A REDUCTASE"/>
    <property type="match status" value="1"/>
</dbReference>
<accession>A0A2J9PNF5</accession>
<dbReference type="Proteomes" id="UP000192813">
    <property type="component" value="Unassembled WGS sequence"/>
</dbReference>
<dbReference type="InterPro" id="IPR009029">
    <property type="entry name" value="HMG_CoA_Rdtase_sub-bd_dom_sf"/>
</dbReference>
<name>A0A2J9PNF5_9LACT</name>
<sequence length="437" mass="46713">MSENPFKSYYKKSRQDRIDVLVDQEQITSDQAEFLKDGKGLPTEIADNMIENALSTYGLPYGLALNFLINDQEIQIPMVTEEPSVIAAASNGGKIIQQAGGFKSLVNQRLMSGQIAFTGLEDDAQALRFEAYVTEFADDLLAVANAAYPSIVERGGGARSIRSHYYPATASSAPFFIVYLTIDTQEAMGANMMNTMLEALKAHILGQVDFIANLDGLMAILSNYAVEATATATCELPARLLDKGPISGVEVASKIALASQLAQVDVYRATTHNKGIMNGVDAFVLATGNDWRAVEAGVHAYAARDGQYRGLAKWTYDSDREILSGELTLPLALGAVGGSIGIHPTAQVTKSILGQSDAKHLMKIAVSLGLAQNFAAVRALVTEGIQAGHMQLQAKSLAIHAGADGDQEINAVVTALENAGHRNLAAAKEILEKLRQE</sequence>
<dbReference type="InterPro" id="IPR004553">
    <property type="entry name" value="HMG_CoA_Rdtase_bac-typ"/>
</dbReference>
<reference evidence="5" key="1">
    <citation type="submission" date="2017-12" db="EMBL/GenBank/DDBJ databases">
        <title>FDA dAtabase for Regulatory Grade micrObial Sequences (FDA-ARGOS): Supporting development and validation of Infectious Disease Dx tests.</title>
        <authorList>
            <person name="Hoffmann M."/>
            <person name="Allard M."/>
            <person name="Evans P."/>
            <person name="Brown E."/>
            <person name="Tallon L."/>
            <person name="Sadzewicz L."/>
            <person name="Sengamalay N."/>
            <person name="Ott S."/>
            <person name="Godinez A."/>
            <person name="Nagaraj S."/>
            <person name="Vavikolanu K."/>
            <person name="Aluvathingal J."/>
            <person name="Nadendla S."/>
            <person name="Sichtig H."/>
        </authorList>
    </citation>
    <scope>NUCLEOTIDE SEQUENCE [LARGE SCALE GENOMIC DNA]</scope>
    <source>
        <strain evidence="5">FDAARGOS_249</strain>
    </source>
</reference>
<dbReference type="SUPFAM" id="SSF55035">
    <property type="entry name" value="NAD-binding domain of HMG-CoA reductase"/>
    <property type="match status" value="1"/>
</dbReference>
<dbReference type="InterPro" id="IPR009023">
    <property type="entry name" value="HMG_CoA_Rdtase_NAD(P)-bd_sf"/>
</dbReference>
<dbReference type="CDD" id="cd00644">
    <property type="entry name" value="HMG-CoA_reductase_classII"/>
    <property type="match status" value="1"/>
</dbReference>
<dbReference type="InterPro" id="IPR002202">
    <property type="entry name" value="HMG_CoA_Rdtase"/>
</dbReference>
<keyword evidence="3" id="KW-0520">NAD</keyword>
<dbReference type="AlphaFoldDB" id="A0A2J9PNF5"/>
<dbReference type="RefSeq" id="WP_083069173.1">
    <property type="nucleotide sequence ID" value="NZ_JALXKY010000001.1"/>
</dbReference>
<dbReference type="Gene3D" id="1.10.8.660">
    <property type="match status" value="1"/>
</dbReference>
<dbReference type="GO" id="GO:0004420">
    <property type="term" value="F:hydroxymethylglutaryl-CoA reductase (NADPH) activity"/>
    <property type="evidence" value="ECO:0007669"/>
    <property type="project" value="InterPro"/>
</dbReference>
<organism evidence="4 5">
    <name type="scientific">Aerococcus viridans</name>
    <dbReference type="NCBI Taxonomy" id="1377"/>
    <lineage>
        <taxon>Bacteria</taxon>
        <taxon>Bacillati</taxon>
        <taxon>Bacillota</taxon>
        <taxon>Bacilli</taxon>
        <taxon>Lactobacillales</taxon>
        <taxon>Aerococcaceae</taxon>
        <taxon>Aerococcus</taxon>
    </lineage>
</organism>
<comment type="similarity">
    <text evidence="1 3">Belongs to the HMG-CoA reductase family.</text>
</comment>
<evidence type="ECO:0000256" key="3">
    <source>
        <dbReference type="RuleBase" id="RU361219"/>
    </source>
</evidence>
<comment type="pathway">
    <text evidence="3">Metabolic intermediate metabolism; (R)-mevalonate degradation; (S)-3-hydroxy-3-methylglutaryl-CoA from (R)-mevalonate: step 1/1.</text>
</comment>
<dbReference type="GO" id="GO:0140643">
    <property type="term" value="F:hydroxymethylglutaryl-CoA reductase (NADH) activity"/>
    <property type="evidence" value="ECO:0007669"/>
    <property type="project" value="UniProtKB-EC"/>
</dbReference>
<comment type="catalytic activity">
    <reaction evidence="3">
        <text>(R)-mevalonate + 2 NAD(+) + CoA = (3S)-3-hydroxy-3-methylglutaryl-CoA + 2 NADH + 2 H(+)</text>
        <dbReference type="Rhea" id="RHEA:14833"/>
        <dbReference type="ChEBI" id="CHEBI:15378"/>
        <dbReference type="ChEBI" id="CHEBI:36464"/>
        <dbReference type="ChEBI" id="CHEBI:43074"/>
        <dbReference type="ChEBI" id="CHEBI:57287"/>
        <dbReference type="ChEBI" id="CHEBI:57540"/>
        <dbReference type="ChEBI" id="CHEBI:57945"/>
        <dbReference type="EC" id="1.1.1.88"/>
    </reaction>
</comment>
<dbReference type="SUPFAM" id="SSF56542">
    <property type="entry name" value="Substrate-binding domain of HMG-CoA reductase"/>
    <property type="match status" value="1"/>
</dbReference>
<proteinExistence type="inferred from homology"/>
<dbReference type="Pfam" id="PF00368">
    <property type="entry name" value="HMG-CoA_red"/>
    <property type="match status" value="1"/>
</dbReference>
<dbReference type="PROSITE" id="PS50065">
    <property type="entry name" value="HMG_COA_REDUCTASE_4"/>
    <property type="match status" value="1"/>
</dbReference>
<dbReference type="GO" id="GO:0015936">
    <property type="term" value="P:coenzyme A metabolic process"/>
    <property type="evidence" value="ECO:0007669"/>
    <property type="project" value="InterPro"/>
</dbReference>
<dbReference type="EMBL" id="NBTM02000001">
    <property type="protein sequence ID" value="PNL91862.1"/>
    <property type="molecule type" value="Genomic_DNA"/>
</dbReference>
<dbReference type="PANTHER" id="PTHR10572">
    <property type="entry name" value="3-HYDROXY-3-METHYLGLUTARYL-COENZYME A REDUCTASE"/>
    <property type="match status" value="1"/>
</dbReference>
<dbReference type="Gene3D" id="3.90.770.10">
    <property type="entry name" value="3-hydroxy-3-methylglutaryl-coenzyme A Reductase, Chain A, domain 2"/>
    <property type="match status" value="2"/>
</dbReference>
<dbReference type="NCBIfam" id="TIGR00532">
    <property type="entry name" value="HMG_CoA_R_NAD"/>
    <property type="match status" value="1"/>
</dbReference>
<evidence type="ECO:0000313" key="4">
    <source>
        <dbReference type="EMBL" id="PNL91862.1"/>
    </source>
</evidence>
<gene>
    <name evidence="4" type="ORF">A6J77_006340</name>
</gene>
<evidence type="ECO:0000313" key="5">
    <source>
        <dbReference type="Proteomes" id="UP000192813"/>
    </source>
</evidence>
<keyword evidence="2 3" id="KW-0560">Oxidoreductase</keyword>
<protein>
    <recommendedName>
        <fullName evidence="3">3-hydroxy-3-methylglutaryl coenzyme A reductase</fullName>
        <shortName evidence="3">HMG-CoA reductase</shortName>
        <ecNumber evidence="3">1.1.1.88</ecNumber>
    </recommendedName>
</protein>
<dbReference type="EC" id="1.1.1.88" evidence="3"/>
<dbReference type="InterPro" id="IPR023074">
    <property type="entry name" value="HMG_CoA_Rdtase_cat_sf"/>
</dbReference>
<evidence type="ECO:0000256" key="2">
    <source>
        <dbReference type="ARBA" id="ARBA00023002"/>
    </source>
</evidence>
<evidence type="ECO:0000256" key="1">
    <source>
        <dbReference type="ARBA" id="ARBA00007661"/>
    </source>
</evidence>
<dbReference type="UniPathway" id="UPA00257">
    <property type="reaction ID" value="UER00367"/>
</dbReference>
<comment type="caution">
    <text evidence="4">The sequence shown here is derived from an EMBL/GenBank/DDBJ whole genome shotgun (WGS) entry which is preliminary data.</text>
</comment>